<dbReference type="Proteomes" id="UP001319104">
    <property type="component" value="Unassembled WGS sequence"/>
</dbReference>
<proteinExistence type="predicted"/>
<gene>
    <name evidence="3" type="ORF">KI659_02730</name>
</gene>
<evidence type="ECO:0000256" key="1">
    <source>
        <dbReference type="SAM" id="SignalP"/>
    </source>
</evidence>
<keyword evidence="1" id="KW-0732">Signal</keyword>
<feature type="chain" id="PRO_5043047805" evidence="1">
    <location>
        <begin position="23"/>
        <end position="188"/>
    </location>
</feature>
<organism evidence="3 4">
    <name type="scientific">Litoribacter ruber</name>
    <dbReference type="NCBI Taxonomy" id="702568"/>
    <lineage>
        <taxon>Bacteria</taxon>
        <taxon>Pseudomonadati</taxon>
        <taxon>Bacteroidota</taxon>
        <taxon>Cytophagia</taxon>
        <taxon>Cytophagales</taxon>
        <taxon>Cyclobacteriaceae</taxon>
        <taxon>Litoribacter</taxon>
    </lineage>
</organism>
<keyword evidence="4" id="KW-1185">Reference proteome</keyword>
<dbReference type="InterPro" id="IPR025665">
    <property type="entry name" value="Beta-barrel_OMP_2"/>
</dbReference>
<dbReference type="Pfam" id="PF13568">
    <property type="entry name" value="OMP_b-brl_2"/>
    <property type="match status" value="1"/>
</dbReference>
<dbReference type="RefSeq" id="WP_213943795.1">
    <property type="nucleotide sequence ID" value="NZ_JAHBGI010000003.1"/>
</dbReference>
<feature type="signal peptide" evidence="1">
    <location>
        <begin position="1"/>
        <end position="22"/>
    </location>
</feature>
<accession>A0AAP2G3Y8</accession>
<evidence type="ECO:0000259" key="2">
    <source>
        <dbReference type="Pfam" id="PF13568"/>
    </source>
</evidence>
<evidence type="ECO:0000313" key="3">
    <source>
        <dbReference type="EMBL" id="MBS9522923.1"/>
    </source>
</evidence>
<protein>
    <submittedName>
        <fullName evidence="3">PorT family protein</fullName>
    </submittedName>
</protein>
<comment type="caution">
    <text evidence="3">The sequence shown here is derived from an EMBL/GenBank/DDBJ whole genome shotgun (WGS) entry which is preliminary data.</text>
</comment>
<dbReference type="AlphaFoldDB" id="A0AAP2G3Y8"/>
<dbReference type="EMBL" id="JAHCMY010000001">
    <property type="protein sequence ID" value="MBS9522923.1"/>
    <property type="molecule type" value="Genomic_DNA"/>
</dbReference>
<sequence length="188" mass="20423">MKKLLFAFMMVFSAISFQNAEAQFLQVGVRGGLNYPTISGIEAGTYTGFHAGTYFRMNALGLISVEPGVQYSQKGFRAGESSPMGAATDRLHYIDVPVLLRITVFPLVNIFAGPQASYLVGRNYNGSTSFTTTDNLRDYDLSGVVGIGLSLPLGFNLQGSYDFGLSSIEYDGMDTRHNVVKISLGKNF</sequence>
<reference evidence="3 4" key="1">
    <citation type="submission" date="2021-05" db="EMBL/GenBank/DDBJ databases">
        <authorList>
            <person name="Zhang Z.D."/>
            <person name="Osman G."/>
        </authorList>
    </citation>
    <scope>NUCLEOTIDE SEQUENCE [LARGE SCALE GENOMIC DNA]</scope>
    <source>
        <strain evidence="3 4">KCTC 32217</strain>
    </source>
</reference>
<name>A0AAP2G3Y8_9BACT</name>
<feature type="domain" description="Outer membrane protein beta-barrel" evidence="2">
    <location>
        <begin position="23"/>
        <end position="168"/>
    </location>
</feature>
<evidence type="ECO:0000313" key="4">
    <source>
        <dbReference type="Proteomes" id="UP001319104"/>
    </source>
</evidence>